<dbReference type="PANTHER" id="PTHR12296">
    <property type="entry name" value="DENN DOMAIN-CONTAINING PROTEIN 4"/>
    <property type="match status" value="1"/>
</dbReference>
<dbReference type="InterPro" id="IPR051696">
    <property type="entry name" value="DENN_Domain_GEFs"/>
</dbReference>
<dbReference type="Proteomes" id="UP000327044">
    <property type="component" value="Unassembled WGS sequence"/>
</dbReference>
<gene>
    <name evidence="1" type="ORF">PPYR_07459</name>
</gene>
<dbReference type="GO" id="GO:0005085">
    <property type="term" value="F:guanyl-nucleotide exchange factor activity"/>
    <property type="evidence" value="ECO:0007669"/>
    <property type="project" value="UniProtKB-ARBA"/>
</dbReference>
<comment type="caution">
    <text evidence="1">The sequence shown here is derived from an EMBL/GenBank/DDBJ whole genome shotgun (WGS) entry which is preliminary data.</text>
</comment>
<evidence type="ECO:0000313" key="1">
    <source>
        <dbReference type="EMBL" id="KAB0799579.1"/>
    </source>
</evidence>
<dbReference type="AlphaFoldDB" id="A0A5N4AQJ1"/>
<dbReference type="GO" id="GO:0031410">
    <property type="term" value="C:cytoplasmic vesicle"/>
    <property type="evidence" value="ECO:0007669"/>
    <property type="project" value="TreeGrafter"/>
</dbReference>
<reference evidence="1 2" key="1">
    <citation type="journal article" date="2018" name="Elife">
        <title>Firefly genomes illuminate parallel origins of bioluminescence in beetles.</title>
        <authorList>
            <person name="Fallon T.R."/>
            <person name="Lower S.E."/>
            <person name="Chang C.H."/>
            <person name="Bessho-Uehara M."/>
            <person name="Martin G.J."/>
            <person name="Bewick A.J."/>
            <person name="Behringer M."/>
            <person name="Debat H.J."/>
            <person name="Wong I."/>
            <person name="Day J.C."/>
            <person name="Suvorov A."/>
            <person name="Silva C.J."/>
            <person name="Stanger-Hall K.F."/>
            <person name="Hall D.W."/>
            <person name="Schmitz R.J."/>
            <person name="Nelson D.R."/>
            <person name="Lewis S.M."/>
            <person name="Shigenobu S."/>
            <person name="Bybee S.M."/>
            <person name="Larracuente A.M."/>
            <person name="Oba Y."/>
            <person name="Weng J.K."/>
        </authorList>
    </citation>
    <scope>NUCLEOTIDE SEQUENCE [LARGE SCALE GENOMIC DNA]</scope>
    <source>
        <strain evidence="1">1611_PpyrPB1</strain>
        <tissue evidence="1">Whole body</tissue>
    </source>
</reference>
<dbReference type="InParanoid" id="A0A5N4AQJ1"/>
<dbReference type="PANTHER" id="PTHR12296:SF30">
    <property type="entry name" value="DENN DOMAIN-CONTAINING PROTEIN CRAG"/>
    <property type="match status" value="1"/>
</dbReference>
<evidence type="ECO:0000313" key="2">
    <source>
        <dbReference type="Proteomes" id="UP000327044"/>
    </source>
</evidence>
<dbReference type="EMBL" id="VVIM01000005">
    <property type="protein sequence ID" value="KAB0799579.1"/>
    <property type="molecule type" value="Genomic_DNA"/>
</dbReference>
<proteinExistence type="predicted"/>
<keyword evidence="2" id="KW-1185">Reference proteome</keyword>
<dbReference type="GO" id="GO:0032483">
    <property type="term" value="P:regulation of Rab protein signal transduction"/>
    <property type="evidence" value="ECO:0007669"/>
    <property type="project" value="TreeGrafter"/>
</dbReference>
<organism evidence="1 2">
    <name type="scientific">Photinus pyralis</name>
    <name type="common">Common eastern firefly</name>
    <name type="synonym">Lampyris pyralis</name>
    <dbReference type="NCBI Taxonomy" id="7054"/>
    <lineage>
        <taxon>Eukaryota</taxon>
        <taxon>Metazoa</taxon>
        <taxon>Ecdysozoa</taxon>
        <taxon>Arthropoda</taxon>
        <taxon>Hexapoda</taxon>
        <taxon>Insecta</taxon>
        <taxon>Pterygota</taxon>
        <taxon>Neoptera</taxon>
        <taxon>Endopterygota</taxon>
        <taxon>Coleoptera</taxon>
        <taxon>Polyphaga</taxon>
        <taxon>Elateriformia</taxon>
        <taxon>Elateroidea</taxon>
        <taxon>Lampyridae</taxon>
        <taxon>Lampyrinae</taxon>
        <taxon>Photinus</taxon>
    </lineage>
</organism>
<accession>A0A5N4AQJ1</accession>
<sequence>MDGELEITLVSCSQCHNCSVLLYDEDIMSNWSAEDSNLNTLCHSCRKPTVPLLTISIKQAEMISGEPFSVPYLNPLVLRKELENILSLEGDLSLADAKFVEQHPIIYWNLVWSFERINVQSHLPNLYLKNRKDHLNVVSTRLSNRVEMMSNPSMTLQTKLQMMAQAVCNPLRKVQIHLLKIWLQLNTYLLKLQCYVFGTILVYMPKALQCIFFINVAKCLVHLSVL</sequence>
<protein>
    <submittedName>
        <fullName evidence="1">Uncharacterized protein</fullName>
    </submittedName>
</protein>
<name>A0A5N4AQJ1_PHOPY</name>